<dbReference type="EMBL" id="CAJVQA010022413">
    <property type="protein sequence ID" value="CAG8773691.1"/>
    <property type="molecule type" value="Genomic_DNA"/>
</dbReference>
<dbReference type="AlphaFoldDB" id="A0A9N9JCV7"/>
<sequence>NKKFTPKSHLSSHPLSNYLSNPDIVTLSRLTKSDNNHSVSFWKTLAEMGEHGTFNKKRAFEDLCEVMVEITKQYKAGKDYKI</sequence>
<protein>
    <submittedName>
        <fullName evidence="2">21306_t:CDS:1</fullName>
    </submittedName>
</protein>
<evidence type="ECO:0000313" key="2">
    <source>
        <dbReference type="EMBL" id="CAG8773691.1"/>
    </source>
</evidence>
<accession>A0A9N9JCV7</accession>
<reference evidence="2" key="1">
    <citation type="submission" date="2021-06" db="EMBL/GenBank/DDBJ databases">
        <authorList>
            <person name="Kallberg Y."/>
            <person name="Tangrot J."/>
            <person name="Rosling A."/>
        </authorList>
    </citation>
    <scope>NUCLEOTIDE SEQUENCE</scope>
    <source>
        <strain evidence="2">FL966</strain>
    </source>
</reference>
<name>A0A9N9JCV7_9GLOM</name>
<feature type="non-terminal residue" evidence="2">
    <location>
        <position position="1"/>
    </location>
</feature>
<gene>
    <name evidence="2" type="ORF">CPELLU_LOCUS16000</name>
</gene>
<organism evidence="2 3">
    <name type="scientific">Cetraspora pellucida</name>
    <dbReference type="NCBI Taxonomy" id="1433469"/>
    <lineage>
        <taxon>Eukaryota</taxon>
        <taxon>Fungi</taxon>
        <taxon>Fungi incertae sedis</taxon>
        <taxon>Mucoromycota</taxon>
        <taxon>Glomeromycotina</taxon>
        <taxon>Glomeromycetes</taxon>
        <taxon>Diversisporales</taxon>
        <taxon>Gigasporaceae</taxon>
        <taxon>Cetraspora</taxon>
    </lineage>
</organism>
<proteinExistence type="predicted"/>
<feature type="compositionally biased region" description="Polar residues" evidence="1">
    <location>
        <begin position="8"/>
        <end position="20"/>
    </location>
</feature>
<keyword evidence="3" id="KW-1185">Reference proteome</keyword>
<evidence type="ECO:0000256" key="1">
    <source>
        <dbReference type="SAM" id="MobiDB-lite"/>
    </source>
</evidence>
<dbReference type="Proteomes" id="UP000789759">
    <property type="component" value="Unassembled WGS sequence"/>
</dbReference>
<comment type="caution">
    <text evidence="2">The sequence shown here is derived from an EMBL/GenBank/DDBJ whole genome shotgun (WGS) entry which is preliminary data.</text>
</comment>
<feature type="region of interest" description="Disordered" evidence="1">
    <location>
        <begin position="1"/>
        <end position="20"/>
    </location>
</feature>
<evidence type="ECO:0000313" key="3">
    <source>
        <dbReference type="Proteomes" id="UP000789759"/>
    </source>
</evidence>